<comment type="caution">
    <text evidence="1">The sequence shown here is derived from an EMBL/GenBank/DDBJ whole genome shotgun (WGS) entry which is preliminary data.</text>
</comment>
<keyword evidence="2" id="KW-1185">Reference proteome</keyword>
<evidence type="ECO:0000313" key="2">
    <source>
        <dbReference type="Proteomes" id="UP001148629"/>
    </source>
</evidence>
<accession>A0ACC1SDU0</accession>
<dbReference type="Proteomes" id="UP001148629">
    <property type="component" value="Unassembled WGS sequence"/>
</dbReference>
<reference evidence="1" key="1">
    <citation type="submission" date="2022-08" db="EMBL/GenBank/DDBJ databases">
        <title>Genome Sequence of Fusarium decemcellulare.</title>
        <authorList>
            <person name="Buettner E."/>
        </authorList>
    </citation>
    <scope>NUCLEOTIDE SEQUENCE</scope>
    <source>
        <strain evidence="1">Babe19</strain>
    </source>
</reference>
<proteinExistence type="predicted"/>
<protein>
    <submittedName>
        <fullName evidence="1">Uncharacterized protein</fullName>
    </submittedName>
</protein>
<gene>
    <name evidence="1" type="ORF">NM208_g6294</name>
</gene>
<name>A0ACC1SDU0_9HYPO</name>
<organism evidence="1 2">
    <name type="scientific">Fusarium decemcellulare</name>
    <dbReference type="NCBI Taxonomy" id="57161"/>
    <lineage>
        <taxon>Eukaryota</taxon>
        <taxon>Fungi</taxon>
        <taxon>Dikarya</taxon>
        <taxon>Ascomycota</taxon>
        <taxon>Pezizomycotina</taxon>
        <taxon>Sordariomycetes</taxon>
        <taxon>Hypocreomycetidae</taxon>
        <taxon>Hypocreales</taxon>
        <taxon>Nectriaceae</taxon>
        <taxon>Fusarium</taxon>
        <taxon>Fusarium decemcellulare species complex</taxon>
    </lineage>
</organism>
<sequence length="1048" mass="118149">MDPISGLALACNIIDLVDKAIKCGATVIEVYNSTDGRHQVQRSVNDELNGLADVVKHLHLHQSQLTGHIRSSKVSEAALGIVQCCTQLHAVLDNCKAKQPGSLFSAAGATLKFLKKKNEIGRLQQELTSSRKELDSWVAIYTHTHVERVLHSIDDLGIRHSQLGTHLDSIGRNLTALKDAVHSDREGGLAQDSTQNLRSAQEAVADGMIIELLHFQNYGQRFQELREGSGIFHIAGKLGSGKSTLMKYLCSHAKLSELLTEWAGGKKLVFAKFFFWRMGTSQEEKSLRGLIQGLLYEILCAVPSLANSLFPQTRAKLVKGTLARNGAELIAAELKDAFARLVNLSAFHEHASSFEKVRICFFIDGLDEFDDSGLGETHGELVDTLLRWTANSDGNIKICTSSRTQGPFIGRLPSSQRITLNRLTMGDIERFVSDRLEGNNGFRDLEAIQRHNLVQDVLRVAEGVFLSAALVVKSLLNGLDNLIPISRLREQIAKTPPKLEDLLARIFEKLSEEYGDSVDILLATILRSSGILLSPEDRDLNHVAFDERLRNSNIFGMRSYGFSLSSFGCFLVLTARDLGKEISSRLDIADLQLGNRFREDASNQQIYDFMTTAILSRCVGLVEVIDGRDVKFTHRSIPEFLQGHLKRAHSGSHRLNDCHITLTMAWAYLMEAAYESAEKIQGWSIVDYFLGRKAAVSTKASRLSIRNRVVDQKDNVTRSKGKCQMWLRGSKSGRCSPQRKRAWNRLDGLLRRLRQLRLNEGYEEVFRILVKINGIYYQTWRPHYNIFSQTVWFPSGDSNRWDQWALLSLAADLGHHEFIEWVFSYNQLPETHDGHLLAMSAMAMSLGGRIPVDFTLKAMETIFRLGLPADARLPPGVPQTGTRLWHFVLSQFIDYKCHDSYSNIIELWLKEGADPRVRLTSCMSFRHVRSHITGHFERSSMRYDAEKDEGELLLTRTDLSLNTYILMRRPQNCQALLDLINEKTSPNSECRRMTSLADSTIQVRFGNRARSYERAMNKLRGQHDDRGLPTKRIEADKRVVGAVNFDLV</sequence>
<evidence type="ECO:0000313" key="1">
    <source>
        <dbReference type="EMBL" id="KAJ3537472.1"/>
    </source>
</evidence>
<dbReference type="EMBL" id="JANRMS010000577">
    <property type="protein sequence ID" value="KAJ3537472.1"/>
    <property type="molecule type" value="Genomic_DNA"/>
</dbReference>